<proteinExistence type="predicted"/>
<name>A0AAP9GG00_9VIBR</name>
<accession>A0AAP9GG00</accession>
<evidence type="ECO:0000313" key="2">
    <source>
        <dbReference type="Proteomes" id="UP000390336"/>
    </source>
</evidence>
<organism evidence="1 2">
    <name type="scientific">Vibrio owensii</name>
    <dbReference type="NCBI Taxonomy" id="696485"/>
    <lineage>
        <taxon>Bacteria</taxon>
        <taxon>Pseudomonadati</taxon>
        <taxon>Pseudomonadota</taxon>
        <taxon>Gammaproteobacteria</taxon>
        <taxon>Vibrionales</taxon>
        <taxon>Vibrionaceae</taxon>
        <taxon>Vibrio</taxon>
    </lineage>
</organism>
<evidence type="ECO:0000313" key="1">
    <source>
        <dbReference type="EMBL" id="QGH49501.1"/>
    </source>
</evidence>
<gene>
    <name evidence="1" type="ORF">APZ19_20615</name>
</gene>
<protein>
    <submittedName>
        <fullName evidence="1">Uncharacterized protein</fullName>
    </submittedName>
</protein>
<dbReference type="Proteomes" id="UP000390336">
    <property type="component" value="Chromosome 2"/>
</dbReference>
<dbReference type="AlphaFoldDB" id="A0AAP9GG00"/>
<dbReference type="EMBL" id="CP045860">
    <property type="protein sequence ID" value="QGH49501.1"/>
    <property type="molecule type" value="Genomic_DNA"/>
</dbReference>
<reference evidence="1 2" key="1">
    <citation type="journal article" date="2015" name="Genome Announc.">
        <title>Draft Genome Sequence of Vibrio owensii Strain SH-14, Which Causes Shrimp Acute Hepatopancreatic Necrosis Disease.</title>
        <authorList>
            <person name="Liu L."/>
            <person name="Xiao J."/>
            <person name="Xia X."/>
            <person name="Pan Y."/>
            <person name="Yan S."/>
            <person name="Wang Y."/>
        </authorList>
    </citation>
    <scope>NUCLEOTIDE SEQUENCE [LARGE SCALE GENOMIC DNA]</scope>
    <source>
        <strain evidence="1 2">SH14</strain>
    </source>
</reference>
<sequence length="98" mass="10491">MGNVDGSNAASLQIAGTSTRFEGQTVSVEIKAQGSETAIVSSNATVQSGGALDEQRDGHQWRAKWHLQRGGDGDQRIQRRGHRNEHLNAIAGIANLDQ</sequence>